<organism evidence="3 4">
    <name type="scientific">Falsiruegeria litorea</name>
    <dbReference type="NCBI Taxonomy" id="1280831"/>
    <lineage>
        <taxon>Bacteria</taxon>
        <taxon>Pseudomonadati</taxon>
        <taxon>Pseudomonadota</taxon>
        <taxon>Alphaproteobacteria</taxon>
        <taxon>Rhodobacterales</taxon>
        <taxon>Roseobacteraceae</taxon>
        <taxon>Falsiruegeria</taxon>
    </lineage>
</organism>
<dbReference type="SUPFAM" id="SSF101478">
    <property type="entry name" value="ADP-ribosylglycohydrolase"/>
    <property type="match status" value="1"/>
</dbReference>
<evidence type="ECO:0000256" key="1">
    <source>
        <dbReference type="ARBA" id="ARBA00010702"/>
    </source>
</evidence>
<dbReference type="EMBL" id="JAHHDY010000009">
    <property type="protein sequence ID" value="MBT3141013.1"/>
    <property type="molecule type" value="Genomic_DNA"/>
</dbReference>
<comment type="caution">
    <text evidence="3">The sequence shown here is derived from an EMBL/GenBank/DDBJ whole genome shotgun (WGS) entry which is preliminary data.</text>
</comment>
<dbReference type="Pfam" id="PF03747">
    <property type="entry name" value="ADP_ribosyl_GH"/>
    <property type="match status" value="1"/>
</dbReference>
<proteinExistence type="inferred from homology"/>
<dbReference type="RefSeq" id="WP_215193738.1">
    <property type="nucleotide sequence ID" value="NZ_JAHHDY010000009.1"/>
</dbReference>
<dbReference type="InterPro" id="IPR050792">
    <property type="entry name" value="ADP-ribosylglycohydrolase"/>
</dbReference>
<dbReference type="InterPro" id="IPR036705">
    <property type="entry name" value="Ribosyl_crysJ1_sf"/>
</dbReference>
<evidence type="ECO:0000313" key="3">
    <source>
        <dbReference type="EMBL" id="MBT3141013.1"/>
    </source>
</evidence>
<evidence type="ECO:0000256" key="2">
    <source>
        <dbReference type="ARBA" id="ARBA00022801"/>
    </source>
</evidence>
<gene>
    <name evidence="3" type="ORF">KL867_08110</name>
</gene>
<dbReference type="InterPro" id="IPR005502">
    <property type="entry name" value="Ribosyl_crysJ1"/>
</dbReference>
<name>A0ABS5WR52_9RHOB</name>
<dbReference type="PANTHER" id="PTHR16222:SF24">
    <property type="entry name" value="ADP-RIBOSYLHYDROLASE ARH3"/>
    <property type="match status" value="1"/>
</dbReference>
<sequence>MNAQSQDFDRACGALIGMAIGDALGMPSQTLKRADIIRHYGQITDFVAPVDDHPVSHGLSAAEVTDDTEQTLLLATRLIDGNGVLDERLWAKDLIAWEADVRARGLRDLLGPSTKTALEAMLNGTSPAEAGRHGTTNGAAMRIAPVGVATPCLPLNALIDQVELACRLTHNTGEAIAAAAAVASVISSGIEGSSFDATLPQAIKAAELGQERGYAEGDRQIARKISDAIAFARSGVSVEEFADKIGTSVASHEAIPAAFGVVIMAGGDPWKATLIAANIGDDTDTIGAMSGAMAGACIGASGFPTDKIVKVRQANTLPIEQYATDLLTLRERSASQGQPKGEAIS</sequence>
<protein>
    <submittedName>
        <fullName evidence="3">ADP-ribosylglycohydrolase family protein</fullName>
    </submittedName>
</protein>
<accession>A0ABS5WR52</accession>
<dbReference type="Proteomes" id="UP000763802">
    <property type="component" value="Unassembled WGS sequence"/>
</dbReference>
<keyword evidence="2" id="KW-0378">Hydrolase</keyword>
<dbReference type="PANTHER" id="PTHR16222">
    <property type="entry name" value="ADP-RIBOSYLGLYCOHYDROLASE"/>
    <property type="match status" value="1"/>
</dbReference>
<evidence type="ECO:0000313" key="4">
    <source>
        <dbReference type="Proteomes" id="UP000763802"/>
    </source>
</evidence>
<comment type="similarity">
    <text evidence="1">Belongs to the ADP-ribosylglycohydrolase family.</text>
</comment>
<reference evidence="3 4" key="1">
    <citation type="submission" date="2021-05" db="EMBL/GenBank/DDBJ databases">
        <title>Draft genomes of marine bacteria isolated from model chitin particles.</title>
        <authorList>
            <person name="Datta M.S."/>
            <person name="Schwartzman J.A."/>
            <person name="Cordero O."/>
        </authorList>
    </citation>
    <scope>NUCLEOTIDE SEQUENCE [LARGE SCALE GENOMIC DNA]</scope>
    <source>
        <strain evidence="3 4">4E07</strain>
    </source>
</reference>
<keyword evidence="4" id="KW-1185">Reference proteome</keyword>
<dbReference type="Gene3D" id="1.10.4080.10">
    <property type="entry name" value="ADP-ribosylation/Crystallin J1"/>
    <property type="match status" value="1"/>
</dbReference>